<comment type="caution">
    <text evidence="2">The sequence shown here is derived from an EMBL/GenBank/DDBJ whole genome shotgun (WGS) entry which is preliminary data.</text>
</comment>
<evidence type="ECO:0000313" key="3">
    <source>
        <dbReference type="Proteomes" id="UP000756530"/>
    </source>
</evidence>
<gene>
    <name evidence="2" type="ORF">KJP28_01790</name>
</gene>
<dbReference type="InterPro" id="IPR000073">
    <property type="entry name" value="AB_hydrolase_1"/>
</dbReference>
<proteinExistence type="predicted"/>
<dbReference type="RefSeq" id="WP_218390514.1">
    <property type="nucleotide sequence ID" value="NZ_JAHUZE010000001.1"/>
</dbReference>
<accession>A0ABS6SXD5</accession>
<sequence>MLWGEGHLSAGGKSLEYKTYGEKSDGPVIVMLHEGLGSVSLWRDVPDRIAKATGLPVFAYSRAGYGQSDLADLPRPLDYMTREAVDVLPEVLDQVGASHYILLGHSDGATIAAEYAGRVSDMRVRGIILIAPHFFTEEMGLAEIAKAREAYEATDLKDKMARHHRDPDNTFRGWNESWLAPGFKDWNVAEVIDYWRIPCLAIQGGDDQYGTLAQIEEIETRTYSPADIAVIDGARHAPHLEAPEETLAAIADFCDHLETMEAAEPEGV</sequence>
<protein>
    <submittedName>
        <fullName evidence="2">Alpha/beta hydrolase</fullName>
    </submittedName>
</protein>
<dbReference type="Proteomes" id="UP000756530">
    <property type="component" value="Unassembled WGS sequence"/>
</dbReference>
<name>A0ABS6SXD5_9RHOB</name>
<evidence type="ECO:0000313" key="2">
    <source>
        <dbReference type="EMBL" id="MBV7377638.1"/>
    </source>
</evidence>
<feature type="domain" description="AB hydrolase-1" evidence="1">
    <location>
        <begin position="29"/>
        <end position="248"/>
    </location>
</feature>
<reference evidence="2 3" key="1">
    <citation type="submission" date="2021-05" db="EMBL/GenBank/DDBJ databases">
        <title>Culturable bacteria isolated from Daya Bay.</title>
        <authorList>
            <person name="Zheng W."/>
            <person name="Yu S."/>
            <person name="Huang Y."/>
        </authorList>
    </citation>
    <scope>NUCLEOTIDE SEQUENCE [LARGE SCALE GENOMIC DNA]</scope>
    <source>
        <strain evidence="2 3">DP4N28-5</strain>
    </source>
</reference>
<evidence type="ECO:0000259" key="1">
    <source>
        <dbReference type="Pfam" id="PF12697"/>
    </source>
</evidence>
<organism evidence="2 3">
    <name type="scientific">Maritimibacter dapengensis</name>
    <dbReference type="NCBI Taxonomy" id="2836868"/>
    <lineage>
        <taxon>Bacteria</taxon>
        <taxon>Pseudomonadati</taxon>
        <taxon>Pseudomonadota</taxon>
        <taxon>Alphaproteobacteria</taxon>
        <taxon>Rhodobacterales</taxon>
        <taxon>Roseobacteraceae</taxon>
        <taxon>Maritimibacter</taxon>
    </lineage>
</organism>
<dbReference type="PANTHER" id="PTHR43689">
    <property type="entry name" value="HYDROLASE"/>
    <property type="match status" value="1"/>
</dbReference>
<dbReference type="PANTHER" id="PTHR43689:SF8">
    <property type="entry name" value="ALPHA_BETA-HYDROLASES SUPERFAMILY PROTEIN"/>
    <property type="match status" value="1"/>
</dbReference>
<dbReference type="Pfam" id="PF12697">
    <property type="entry name" value="Abhydrolase_6"/>
    <property type="match status" value="1"/>
</dbReference>
<keyword evidence="2" id="KW-0378">Hydrolase</keyword>
<keyword evidence="3" id="KW-1185">Reference proteome</keyword>
<dbReference type="EMBL" id="JAHUZE010000001">
    <property type="protein sequence ID" value="MBV7377638.1"/>
    <property type="molecule type" value="Genomic_DNA"/>
</dbReference>
<dbReference type="GO" id="GO:0016787">
    <property type="term" value="F:hydrolase activity"/>
    <property type="evidence" value="ECO:0007669"/>
    <property type="project" value="UniProtKB-KW"/>
</dbReference>